<organism evidence="3 4">
    <name type="scientific">Tetrahymena thermophila (strain SB210)</name>
    <dbReference type="NCBI Taxonomy" id="312017"/>
    <lineage>
        <taxon>Eukaryota</taxon>
        <taxon>Sar</taxon>
        <taxon>Alveolata</taxon>
        <taxon>Ciliophora</taxon>
        <taxon>Intramacronucleata</taxon>
        <taxon>Oligohymenophorea</taxon>
        <taxon>Hymenostomatida</taxon>
        <taxon>Tetrahymenina</taxon>
        <taxon>Tetrahymenidae</taxon>
        <taxon>Tetrahymena</taxon>
    </lineage>
</organism>
<evidence type="ECO:0000313" key="3">
    <source>
        <dbReference type="EMBL" id="EAR99180.1"/>
    </source>
</evidence>
<keyword evidence="1" id="KW-0175">Coiled coil</keyword>
<accession>Q23R68</accession>
<dbReference type="InParanoid" id="Q23R68"/>
<feature type="compositionally biased region" description="Polar residues" evidence="2">
    <location>
        <begin position="29"/>
        <end position="45"/>
    </location>
</feature>
<dbReference type="RefSeq" id="XP_001019425.1">
    <property type="nucleotide sequence ID" value="XM_001019425.3"/>
</dbReference>
<dbReference type="EMBL" id="GG662644">
    <property type="protein sequence ID" value="EAR99180.1"/>
    <property type="molecule type" value="Genomic_DNA"/>
</dbReference>
<evidence type="ECO:0000256" key="1">
    <source>
        <dbReference type="SAM" id="Coils"/>
    </source>
</evidence>
<gene>
    <name evidence="3" type="ORF">TTHERM_00390200</name>
</gene>
<dbReference type="KEGG" id="tet:TTHERM_00390200"/>
<sequence>MYDWQRREDTKNLLRHDISEKNKNDKSHSNNIKQNGNSATPSKQKQNYPIHHLNISSNIFNTDSKNVDISAEKKIRSRSNKNYEHSPIFGYERNKTEMNDNSSAKKDNKVGKTRTNNTFTSQIFKQEENQFENQSEMQQNNEKYQNQQKFKNRNASNKSQIVLSHKENNDDQTYKVFQQKKRITQNDSNIFKPLTPTSARQNQYKIKDHSTAEIFGEEPQECIRKPHPKPFEPTYSHRQESPAQKKIMHFYASRDNNGDVIPISSRVERCHTSHETRESGQNSFLSNNQKQGISGSTSEAVIRNYTPQMKKQMQILGSFSKYNEPQMINKNLKEVEKYKNEIRSGNDEWWKKVEKAKNNVDCFLSNKQIAEQQKYKQLKSDFFDEINNQIFGGTKDINDPNSITAEEIGVRPQVPQQHQLQQKQQKWQLDNTNEEQRRKDQQYSDLFGYGQTQAPQKNQKQDAIFPANFKSSQYDSIKFKTDYPSANIQYQKKNEQSFQEKHIQSKEQINKVEENSQQEDSEKIGLSQHSDQRFYANLSSCLDQSGYRNNYSKNNTWKEEKNLKFDKYQVNQKCQEDQHNVSINFGCPKNDEGKNQRIIEIDFKNLSDKFDQSEFKRYCSRKGIHLVDFQYDFNKLNNKIAGTGQLKIRDMHQDTNNIENVKDHLRQQGLVIKSSRVSLSTQSFNYNSGTHNPHKNQMLQPVESPNSSFNPNITPQQSLQLKGKVNKKNQESKGFKLLVTKKKQQNIESETQKNQINQGNIQQNSKLYDTARSEIDTAKKVVENHNWKKAIDGVSKENKKNQEIRAKSALINRKTPNKE</sequence>
<dbReference type="HOGENOM" id="CLU_345325_0_0_1"/>
<keyword evidence="4" id="KW-1185">Reference proteome</keyword>
<name>Q23R68_TETTS</name>
<dbReference type="OrthoDB" id="285994at2759"/>
<feature type="region of interest" description="Disordered" evidence="2">
    <location>
        <begin position="222"/>
        <end position="242"/>
    </location>
</feature>
<evidence type="ECO:0000313" key="4">
    <source>
        <dbReference type="Proteomes" id="UP000009168"/>
    </source>
</evidence>
<feature type="region of interest" description="Disordered" evidence="2">
    <location>
        <begin position="274"/>
        <end position="296"/>
    </location>
</feature>
<feature type="region of interest" description="Disordered" evidence="2">
    <location>
        <begin position="130"/>
        <end position="155"/>
    </location>
</feature>
<dbReference type="Proteomes" id="UP000009168">
    <property type="component" value="Unassembled WGS sequence"/>
</dbReference>
<feature type="compositionally biased region" description="Low complexity" evidence="2">
    <location>
        <begin position="138"/>
        <end position="149"/>
    </location>
</feature>
<feature type="compositionally biased region" description="Basic and acidic residues" evidence="2">
    <location>
        <begin position="1"/>
        <end position="28"/>
    </location>
</feature>
<proteinExistence type="predicted"/>
<protein>
    <submittedName>
        <fullName evidence="3">Uncharacterized protein</fullName>
    </submittedName>
</protein>
<dbReference type="AlphaFoldDB" id="Q23R68"/>
<feature type="coiled-coil region" evidence="1">
    <location>
        <begin position="328"/>
        <end position="373"/>
    </location>
</feature>
<feature type="compositionally biased region" description="Basic and acidic residues" evidence="2">
    <location>
        <begin position="793"/>
        <end position="806"/>
    </location>
</feature>
<feature type="region of interest" description="Disordered" evidence="2">
    <location>
        <begin position="793"/>
        <end position="819"/>
    </location>
</feature>
<feature type="compositionally biased region" description="Polar residues" evidence="2">
    <location>
        <begin position="279"/>
        <end position="296"/>
    </location>
</feature>
<evidence type="ECO:0000256" key="2">
    <source>
        <dbReference type="SAM" id="MobiDB-lite"/>
    </source>
</evidence>
<reference evidence="4" key="1">
    <citation type="journal article" date="2006" name="PLoS Biol.">
        <title>Macronuclear genome sequence of the ciliate Tetrahymena thermophila, a model eukaryote.</title>
        <authorList>
            <person name="Eisen J.A."/>
            <person name="Coyne R.S."/>
            <person name="Wu M."/>
            <person name="Wu D."/>
            <person name="Thiagarajan M."/>
            <person name="Wortman J.R."/>
            <person name="Badger J.H."/>
            <person name="Ren Q."/>
            <person name="Amedeo P."/>
            <person name="Jones K.M."/>
            <person name="Tallon L.J."/>
            <person name="Delcher A.L."/>
            <person name="Salzberg S.L."/>
            <person name="Silva J.C."/>
            <person name="Haas B.J."/>
            <person name="Majoros W.H."/>
            <person name="Farzad M."/>
            <person name="Carlton J.M."/>
            <person name="Smith R.K. Jr."/>
            <person name="Garg J."/>
            <person name="Pearlman R.E."/>
            <person name="Karrer K.M."/>
            <person name="Sun L."/>
            <person name="Manning G."/>
            <person name="Elde N.C."/>
            <person name="Turkewitz A.P."/>
            <person name="Asai D.J."/>
            <person name="Wilkes D.E."/>
            <person name="Wang Y."/>
            <person name="Cai H."/>
            <person name="Collins K."/>
            <person name="Stewart B.A."/>
            <person name="Lee S.R."/>
            <person name="Wilamowska K."/>
            <person name="Weinberg Z."/>
            <person name="Ruzzo W.L."/>
            <person name="Wloga D."/>
            <person name="Gaertig J."/>
            <person name="Frankel J."/>
            <person name="Tsao C.-C."/>
            <person name="Gorovsky M.A."/>
            <person name="Keeling P.J."/>
            <person name="Waller R.F."/>
            <person name="Patron N.J."/>
            <person name="Cherry J.M."/>
            <person name="Stover N.A."/>
            <person name="Krieger C.J."/>
            <person name="del Toro C."/>
            <person name="Ryder H.F."/>
            <person name="Williamson S.C."/>
            <person name="Barbeau R.A."/>
            <person name="Hamilton E.P."/>
            <person name="Orias E."/>
        </authorList>
    </citation>
    <scope>NUCLEOTIDE SEQUENCE [LARGE SCALE GENOMIC DNA]</scope>
    <source>
        <strain evidence="4">SB210</strain>
    </source>
</reference>
<feature type="region of interest" description="Disordered" evidence="2">
    <location>
        <begin position="1"/>
        <end position="45"/>
    </location>
</feature>
<dbReference type="GeneID" id="7834850"/>